<accession>A0A1M6IZH1</accession>
<sequence length="93" mass="10937">MDKELQDLNKQVLQVHERVDVLFRTAKIPSMLMSEYKNKVSQYENMIESVETMKKMAGSDDAVEKLIFQQKEILNRRMKCELELARKAQSCII</sequence>
<dbReference type="RefSeq" id="WP_072918477.1">
    <property type="nucleotide sequence ID" value="NZ_FQYQ01000020.1"/>
</dbReference>
<keyword evidence="2" id="KW-1185">Reference proteome</keyword>
<gene>
    <name evidence="1" type="ORF">SAMN02745725_02455</name>
</gene>
<organism evidence="1 2">
    <name type="scientific">Pseudobutyrivibrio xylanivorans DSM 14809</name>
    <dbReference type="NCBI Taxonomy" id="1123012"/>
    <lineage>
        <taxon>Bacteria</taxon>
        <taxon>Bacillati</taxon>
        <taxon>Bacillota</taxon>
        <taxon>Clostridia</taxon>
        <taxon>Lachnospirales</taxon>
        <taxon>Lachnospiraceae</taxon>
        <taxon>Pseudobutyrivibrio</taxon>
    </lineage>
</organism>
<proteinExistence type="predicted"/>
<evidence type="ECO:0000313" key="2">
    <source>
        <dbReference type="Proteomes" id="UP000184185"/>
    </source>
</evidence>
<dbReference type="EMBL" id="FQYQ01000020">
    <property type="protein sequence ID" value="SHJ39787.1"/>
    <property type="molecule type" value="Genomic_DNA"/>
</dbReference>
<dbReference type="Proteomes" id="UP000184185">
    <property type="component" value="Unassembled WGS sequence"/>
</dbReference>
<reference evidence="1 2" key="1">
    <citation type="submission" date="2016-11" db="EMBL/GenBank/DDBJ databases">
        <authorList>
            <person name="Jaros S."/>
            <person name="Januszkiewicz K."/>
            <person name="Wedrychowicz H."/>
        </authorList>
    </citation>
    <scope>NUCLEOTIDE SEQUENCE [LARGE SCALE GENOMIC DNA]</scope>
    <source>
        <strain evidence="1 2">DSM 14809</strain>
    </source>
</reference>
<dbReference type="AlphaFoldDB" id="A0A1M6IZH1"/>
<name>A0A1M6IZH1_PSEXY</name>
<evidence type="ECO:0000313" key="1">
    <source>
        <dbReference type="EMBL" id="SHJ39787.1"/>
    </source>
</evidence>
<protein>
    <submittedName>
        <fullName evidence="1">Uncharacterized protein</fullName>
    </submittedName>
</protein>
<dbReference type="OrthoDB" id="2056621at2"/>